<accession>A0AAV4S3Z2</accession>
<dbReference type="EMBL" id="BPLR01008780">
    <property type="protein sequence ID" value="GIY27132.1"/>
    <property type="molecule type" value="Genomic_DNA"/>
</dbReference>
<organism evidence="2 3">
    <name type="scientific">Caerostris extrusa</name>
    <name type="common">Bark spider</name>
    <name type="synonym">Caerostris bankana</name>
    <dbReference type="NCBI Taxonomy" id="172846"/>
    <lineage>
        <taxon>Eukaryota</taxon>
        <taxon>Metazoa</taxon>
        <taxon>Ecdysozoa</taxon>
        <taxon>Arthropoda</taxon>
        <taxon>Chelicerata</taxon>
        <taxon>Arachnida</taxon>
        <taxon>Araneae</taxon>
        <taxon>Araneomorphae</taxon>
        <taxon>Entelegynae</taxon>
        <taxon>Araneoidea</taxon>
        <taxon>Araneidae</taxon>
        <taxon>Caerostris</taxon>
    </lineage>
</organism>
<comment type="caution">
    <text evidence="2">The sequence shown here is derived from an EMBL/GenBank/DDBJ whole genome shotgun (WGS) entry which is preliminary data.</text>
</comment>
<proteinExistence type="predicted"/>
<keyword evidence="2" id="KW-0675">Receptor</keyword>
<dbReference type="Proteomes" id="UP001054945">
    <property type="component" value="Unassembled WGS sequence"/>
</dbReference>
<evidence type="ECO:0000256" key="1">
    <source>
        <dbReference type="SAM" id="MobiDB-lite"/>
    </source>
</evidence>
<feature type="region of interest" description="Disordered" evidence="1">
    <location>
        <begin position="1"/>
        <end position="70"/>
    </location>
</feature>
<feature type="compositionally biased region" description="Basic and acidic residues" evidence="1">
    <location>
        <begin position="44"/>
        <end position="54"/>
    </location>
</feature>
<name>A0AAV4S3Z2_CAEEX</name>
<protein>
    <submittedName>
        <fullName evidence="2">Leucine-rich repeat-containing G-protein coupled receptor 5</fullName>
    </submittedName>
</protein>
<feature type="compositionally biased region" description="Low complexity" evidence="1">
    <location>
        <begin position="7"/>
        <end position="31"/>
    </location>
</feature>
<sequence>MSCSRQDSSTSTFHMSRSSFSSDSSSQPRSSRPLLGSGITNNKESFRANRENKPRLCRQGAVSDDRSQTFNKPELPRHLIKEKNIEGLCPVCIKKKALKARSWKKNLLAFTTV</sequence>
<evidence type="ECO:0000313" key="2">
    <source>
        <dbReference type="EMBL" id="GIY27132.1"/>
    </source>
</evidence>
<dbReference type="AlphaFoldDB" id="A0AAV4S3Z2"/>
<evidence type="ECO:0000313" key="3">
    <source>
        <dbReference type="Proteomes" id="UP001054945"/>
    </source>
</evidence>
<keyword evidence="3" id="KW-1185">Reference proteome</keyword>
<gene>
    <name evidence="2" type="primary">lgr5</name>
    <name evidence="2" type="ORF">CEXT_719351</name>
</gene>
<reference evidence="2 3" key="1">
    <citation type="submission" date="2021-06" db="EMBL/GenBank/DDBJ databases">
        <title>Caerostris extrusa draft genome.</title>
        <authorList>
            <person name="Kono N."/>
            <person name="Arakawa K."/>
        </authorList>
    </citation>
    <scope>NUCLEOTIDE SEQUENCE [LARGE SCALE GENOMIC DNA]</scope>
</reference>